<sequence length="719" mass="79233">MATRELWQKWHSHHYEEAVTEVCTLLEVHEQAFASDQELLNAASDLGQPGATPSPGLGREDLALFGAACCNRLAEQQRSDWRQSAHWCALARQFEGHGSLHLDGPGPERPPGRACQAAWATSRFQRLFTVAEAARAAAKAAKATSTETAQWDLQTSEKCLKACEDLWQRWPSCSSSPESIYTCLAEVCWQLKDMESVRSSCRKALSLFMSTDRLSPAKAYACMFVLWVFQSAALDVFSWREVRAALQCAKDLFERLQKGGAPEEELRPHQRILRRLQRQGQVVPMAPIDLQEAQLDLGLSSEKPRPEQQRDQQEELEVTVPATADAAVMTEAPGSLPDEAMEAFLKEVAEHPSPPADVAECSEILDFLQRLDEAGEAPDPPCRLGVLESLLAEAAETAEAELDVHGLEELLREAREATREATPGVPIPPDPPSSPRTESPPTPPPTPPRSTSYQTEKAPGGPSASASSLGARTTTVTPASTPTVSVESRVPVPPARRHVTAPRPSSARVSHAPKEAPGASRHTQRPRPVSARGCSSLAYLKGFHGQHPRTPRDLPSWSSRSTSLSEPAPSMPKGSAPVSRSSEVPEEHRGSAPRERRKAPLPRFRRPSGYVRPADTARPTVPSPWRPDWLEKQLHAYKSHLEAFWEIKAEEFKASSCDSSQVPTRRSVERSVEDRLGGLSVCSTVPECDVEPKDLPWAFGRFRWQDQANRPLSRIPRLK</sequence>
<comment type="caution">
    <text evidence="2">The sequence shown here is derived from an EMBL/GenBank/DDBJ whole genome shotgun (WGS) entry which is preliminary data.</text>
</comment>
<evidence type="ECO:0000256" key="1">
    <source>
        <dbReference type="SAM" id="MobiDB-lite"/>
    </source>
</evidence>
<proteinExistence type="predicted"/>
<feature type="compositionally biased region" description="Basic residues" evidence="1">
    <location>
        <begin position="595"/>
        <end position="606"/>
    </location>
</feature>
<evidence type="ECO:0000313" key="3">
    <source>
        <dbReference type="Proteomes" id="UP001642484"/>
    </source>
</evidence>
<keyword evidence="3" id="KW-1185">Reference proteome</keyword>
<protein>
    <submittedName>
        <fullName evidence="2">Uncharacterized protein</fullName>
    </submittedName>
</protein>
<name>A0ABP0NXU8_9DINO</name>
<gene>
    <name evidence="2" type="ORF">CCMP2556_LOCUS33401</name>
</gene>
<feature type="compositionally biased region" description="Pro residues" evidence="1">
    <location>
        <begin position="425"/>
        <end position="448"/>
    </location>
</feature>
<dbReference type="Proteomes" id="UP001642484">
    <property type="component" value="Unassembled WGS sequence"/>
</dbReference>
<accession>A0ABP0NXU8</accession>
<dbReference type="EMBL" id="CAXAMN010022284">
    <property type="protein sequence ID" value="CAK9068017.1"/>
    <property type="molecule type" value="Genomic_DNA"/>
</dbReference>
<feature type="compositionally biased region" description="Low complexity" evidence="1">
    <location>
        <begin position="556"/>
        <end position="565"/>
    </location>
</feature>
<organism evidence="2 3">
    <name type="scientific">Durusdinium trenchii</name>
    <dbReference type="NCBI Taxonomy" id="1381693"/>
    <lineage>
        <taxon>Eukaryota</taxon>
        <taxon>Sar</taxon>
        <taxon>Alveolata</taxon>
        <taxon>Dinophyceae</taxon>
        <taxon>Suessiales</taxon>
        <taxon>Symbiodiniaceae</taxon>
        <taxon>Durusdinium</taxon>
    </lineage>
</organism>
<feature type="compositionally biased region" description="Low complexity" evidence="1">
    <location>
        <begin position="458"/>
        <end position="486"/>
    </location>
</feature>
<feature type="region of interest" description="Disordered" evidence="1">
    <location>
        <begin position="415"/>
        <end position="621"/>
    </location>
</feature>
<evidence type="ECO:0000313" key="2">
    <source>
        <dbReference type="EMBL" id="CAK9068017.1"/>
    </source>
</evidence>
<reference evidence="2 3" key="1">
    <citation type="submission" date="2024-02" db="EMBL/GenBank/DDBJ databases">
        <authorList>
            <person name="Chen Y."/>
            <person name="Shah S."/>
            <person name="Dougan E. K."/>
            <person name="Thang M."/>
            <person name="Chan C."/>
        </authorList>
    </citation>
    <scope>NUCLEOTIDE SEQUENCE [LARGE SCALE GENOMIC DNA]</scope>
</reference>
<feature type="compositionally biased region" description="Basic and acidic residues" evidence="1">
    <location>
        <begin position="583"/>
        <end position="594"/>
    </location>
</feature>